<dbReference type="GO" id="GO:0089714">
    <property type="term" value="F:UDP-N-acetyl-D-mannosamine dehydrogenase activity"/>
    <property type="evidence" value="ECO:0007669"/>
    <property type="project" value="UniProtKB-EC"/>
</dbReference>
<comment type="catalytic activity">
    <reaction evidence="7">
        <text>UDP-N-acetyl-alpha-D-mannosamine + 2 NAD(+) + H2O = UDP-N-acetyl-alpha-D-mannosaminouronate + 2 NADH + 3 H(+)</text>
        <dbReference type="Rhea" id="RHEA:25780"/>
        <dbReference type="ChEBI" id="CHEBI:15377"/>
        <dbReference type="ChEBI" id="CHEBI:15378"/>
        <dbReference type="ChEBI" id="CHEBI:57540"/>
        <dbReference type="ChEBI" id="CHEBI:57945"/>
        <dbReference type="ChEBI" id="CHEBI:68623"/>
        <dbReference type="ChEBI" id="CHEBI:70731"/>
        <dbReference type="EC" id="1.1.1.336"/>
    </reaction>
</comment>
<dbReference type="GO" id="GO:0000271">
    <property type="term" value="P:polysaccharide biosynthetic process"/>
    <property type="evidence" value="ECO:0007669"/>
    <property type="project" value="InterPro"/>
</dbReference>
<dbReference type="GO" id="GO:0016628">
    <property type="term" value="F:oxidoreductase activity, acting on the CH-CH group of donors, NAD or NADP as acceptor"/>
    <property type="evidence" value="ECO:0007669"/>
    <property type="project" value="InterPro"/>
</dbReference>
<dbReference type="InterPro" id="IPR008927">
    <property type="entry name" value="6-PGluconate_DH-like_C_sf"/>
</dbReference>
<dbReference type="RefSeq" id="WP_274924025.1">
    <property type="nucleotide sequence ID" value="NZ_JAKELO010000002.1"/>
</dbReference>
<dbReference type="PANTHER" id="PTHR43491:SF2">
    <property type="entry name" value="UDP-N-ACETYL-D-MANNOSAMINE DEHYDROGENASE"/>
    <property type="match status" value="1"/>
</dbReference>
<evidence type="ECO:0000313" key="10">
    <source>
        <dbReference type="EMBL" id="MDE4907369.1"/>
    </source>
</evidence>
<gene>
    <name evidence="10" type="ORF">L0665_01880</name>
</gene>
<dbReference type="PIRSF" id="PIRSF500136">
    <property type="entry name" value="UDP_ManNAc_DH"/>
    <property type="match status" value="1"/>
</dbReference>
<comment type="similarity">
    <text evidence="1 8">Belongs to the UDP-glucose/GDP-mannose dehydrogenase family.</text>
</comment>
<evidence type="ECO:0000256" key="7">
    <source>
        <dbReference type="ARBA" id="ARBA00049130"/>
    </source>
</evidence>
<protein>
    <recommendedName>
        <fullName evidence="3">UDP-N-acetyl-D-mannosamine dehydrogenase</fullName>
        <ecNumber evidence="2">1.1.1.336</ecNumber>
    </recommendedName>
    <alternativeName>
        <fullName evidence="6">UDP-ManNAc 6-dehydrogenase</fullName>
    </alternativeName>
</protein>
<evidence type="ECO:0000256" key="8">
    <source>
        <dbReference type="PIRNR" id="PIRNR000124"/>
    </source>
</evidence>
<accession>A0A9Q4KRQ9</accession>
<organism evidence="10 11">
    <name type="scientific">Methanogenium marinum</name>
    <dbReference type="NCBI Taxonomy" id="348610"/>
    <lineage>
        <taxon>Archaea</taxon>
        <taxon>Methanobacteriati</taxon>
        <taxon>Methanobacteriota</taxon>
        <taxon>Stenosarchaea group</taxon>
        <taxon>Methanomicrobia</taxon>
        <taxon>Methanomicrobiales</taxon>
        <taxon>Methanomicrobiaceae</taxon>
        <taxon>Methanogenium</taxon>
    </lineage>
</organism>
<dbReference type="InterPro" id="IPR036291">
    <property type="entry name" value="NAD(P)-bd_dom_sf"/>
</dbReference>
<dbReference type="SUPFAM" id="SSF48179">
    <property type="entry name" value="6-phosphogluconate dehydrogenase C-terminal domain-like"/>
    <property type="match status" value="1"/>
</dbReference>
<evidence type="ECO:0000256" key="2">
    <source>
        <dbReference type="ARBA" id="ARBA00012935"/>
    </source>
</evidence>
<dbReference type="AlphaFoldDB" id="A0A9Q4KRQ9"/>
<evidence type="ECO:0000256" key="3">
    <source>
        <dbReference type="ARBA" id="ARBA00016796"/>
    </source>
</evidence>
<dbReference type="SUPFAM" id="SSF51735">
    <property type="entry name" value="NAD(P)-binding Rossmann-fold domains"/>
    <property type="match status" value="1"/>
</dbReference>
<evidence type="ECO:0000256" key="5">
    <source>
        <dbReference type="ARBA" id="ARBA00023027"/>
    </source>
</evidence>
<proteinExistence type="inferred from homology"/>
<sequence>MNGKLQQVFNERGPIKTIGVIGMGYVGIPAAVLFADASEFDFVYGFQRDSKSSGYKIAMLNAGVSPLKGEEPGLEELIAKVVGKVGGTRKFECTADFSKIAACDAVTLAIQTPFANPKDLIPNFTPLIEGIRNVGRYLTPGTLVVLESTITPGTTMGMAREILEEESGLVAGEDFGLAHAPERVMVGRLLKNIREHDRIVGGIDDVCTRRAGELYGPVLTKGSLIPMSATAAEVTKTAENTFRDLQIAAANQLALYCEVMGINFYDVRTGVDSLKGEGITRAILWPGAGVGGHCLTKDTYHLERGVSVVAAEPLDYPEGRESLFVLARGINDFMPAHMLTLTKDALARVGKDIRGAKIAMLGWAFLNNSDDARNTPSEVYRDLCLGEGAEVAVHDPYVLTYRGVPISQDVDAVLEGADVVAILTGHSQYRGLDPVRCCVLSGQVHPVVVDGRNIVDPDAWIAEGFVYKGIGRGDKNGHPFGV</sequence>
<dbReference type="InterPro" id="IPR014026">
    <property type="entry name" value="UDP-Glc/GDP-Man_DH_dimer"/>
</dbReference>
<dbReference type="EC" id="1.1.1.336" evidence="2"/>
<dbReference type="Pfam" id="PF03720">
    <property type="entry name" value="UDPG_MGDP_dh_C"/>
    <property type="match status" value="1"/>
</dbReference>
<dbReference type="InterPro" id="IPR017476">
    <property type="entry name" value="UDP-Glc/GDP-Man"/>
</dbReference>
<dbReference type="SMART" id="SM00984">
    <property type="entry name" value="UDPG_MGDP_dh_C"/>
    <property type="match status" value="1"/>
</dbReference>
<dbReference type="NCBIfam" id="TIGR03026">
    <property type="entry name" value="NDP-sugDHase"/>
    <property type="match status" value="1"/>
</dbReference>
<dbReference type="InterPro" id="IPR014027">
    <property type="entry name" value="UDP-Glc/GDP-Man_DH_C"/>
</dbReference>
<dbReference type="PANTHER" id="PTHR43491">
    <property type="entry name" value="UDP-N-ACETYL-D-MANNOSAMINE DEHYDROGENASE"/>
    <property type="match status" value="1"/>
</dbReference>
<dbReference type="InterPro" id="IPR001732">
    <property type="entry name" value="UDP-Glc/GDP-Man_DH_N"/>
</dbReference>
<dbReference type="InterPro" id="IPR028359">
    <property type="entry name" value="UDP_ManNAc/GlcNAc_DH"/>
</dbReference>
<dbReference type="GO" id="GO:0051287">
    <property type="term" value="F:NAD binding"/>
    <property type="evidence" value="ECO:0007669"/>
    <property type="project" value="InterPro"/>
</dbReference>
<evidence type="ECO:0000259" key="9">
    <source>
        <dbReference type="SMART" id="SM00984"/>
    </source>
</evidence>
<evidence type="ECO:0000313" key="11">
    <source>
        <dbReference type="Proteomes" id="UP001143747"/>
    </source>
</evidence>
<reference evidence="10" key="1">
    <citation type="submission" date="2022-01" db="EMBL/GenBank/DDBJ databases">
        <title>Draft genome of Methanogenium marinum DSM 15558.</title>
        <authorList>
            <person name="Chen S.-C."/>
            <person name="You Y.-T."/>
        </authorList>
    </citation>
    <scope>NUCLEOTIDE SEQUENCE</scope>
    <source>
        <strain evidence="10">DSM 15558</strain>
    </source>
</reference>
<dbReference type="SUPFAM" id="SSF52413">
    <property type="entry name" value="UDP-glucose/GDP-mannose dehydrogenase C-terminal domain"/>
    <property type="match status" value="1"/>
</dbReference>
<dbReference type="InterPro" id="IPR036220">
    <property type="entry name" value="UDP-Glc/GDP-Man_DH_C_sf"/>
</dbReference>
<dbReference type="EMBL" id="JAKELO010000002">
    <property type="protein sequence ID" value="MDE4907369.1"/>
    <property type="molecule type" value="Genomic_DNA"/>
</dbReference>
<dbReference type="Pfam" id="PF00984">
    <property type="entry name" value="UDPG_MGDP_dh"/>
    <property type="match status" value="1"/>
</dbReference>
<evidence type="ECO:0000256" key="4">
    <source>
        <dbReference type="ARBA" id="ARBA00023002"/>
    </source>
</evidence>
<evidence type="ECO:0000256" key="6">
    <source>
        <dbReference type="ARBA" id="ARBA00030172"/>
    </source>
</evidence>
<feature type="domain" description="UDP-glucose/GDP-mannose dehydrogenase C-terminal" evidence="9">
    <location>
        <begin position="359"/>
        <end position="457"/>
    </location>
</feature>
<keyword evidence="5" id="KW-0520">NAD</keyword>
<dbReference type="Pfam" id="PF03721">
    <property type="entry name" value="UDPG_MGDP_dh_N"/>
    <property type="match status" value="1"/>
</dbReference>
<keyword evidence="11" id="KW-1185">Reference proteome</keyword>
<evidence type="ECO:0000256" key="1">
    <source>
        <dbReference type="ARBA" id="ARBA00006601"/>
    </source>
</evidence>
<name>A0A9Q4KRQ9_9EURY</name>
<keyword evidence="4" id="KW-0560">Oxidoreductase</keyword>
<dbReference type="Proteomes" id="UP001143747">
    <property type="component" value="Unassembled WGS sequence"/>
</dbReference>
<comment type="caution">
    <text evidence="10">The sequence shown here is derived from an EMBL/GenBank/DDBJ whole genome shotgun (WGS) entry which is preliminary data.</text>
</comment>
<dbReference type="Gene3D" id="3.40.50.720">
    <property type="entry name" value="NAD(P)-binding Rossmann-like Domain"/>
    <property type="match status" value="2"/>
</dbReference>
<dbReference type="PIRSF" id="PIRSF000124">
    <property type="entry name" value="UDPglc_GDPman_dh"/>
    <property type="match status" value="1"/>
</dbReference>